<gene>
    <name evidence="1" type="ORF">Tci_408871</name>
</gene>
<comment type="caution">
    <text evidence="1">The sequence shown here is derived from an EMBL/GenBank/DDBJ whole genome shotgun (WGS) entry which is preliminary data.</text>
</comment>
<dbReference type="AlphaFoldDB" id="A0A699HJ47"/>
<accession>A0A699HJ47</accession>
<name>A0A699HJ47_TANCI</name>
<proteinExistence type="predicted"/>
<protein>
    <submittedName>
        <fullName evidence="1">Uncharacterized protein</fullName>
    </submittedName>
</protein>
<reference evidence="1" key="1">
    <citation type="journal article" date="2019" name="Sci. Rep.">
        <title>Draft genome of Tanacetum cinerariifolium, the natural source of mosquito coil.</title>
        <authorList>
            <person name="Yamashiro T."/>
            <person name="Shiraishi A."/>
            <person name="Satake H."/>
            <person name="Nakayama K."/>
        </authorList>
    </citation>
    <scope>NUCLEOTIDE SEQUENCE</scope>
</reference>
<evidence type="ECO:0000313" key="1">
    <source>
        <dbReference type="EMBL" id="GEY36897.1"/>
    </source>
</evidence>
<sequence length="162" mass="18763">MDDSVEERLPEIISYNPSLNLPYLIIDNIKHKMPNLIKKALNSNVSNLLHQLLKIVHKDINALNKLETRRFSQQVIATRRIMHKNVQDKIGQAAKLFQISNKQMMLLISYMEKIMHSTIVVHDDLLSNILTPKNLTSNINKTSVDMVELVDLLTQHIYNNRL</sequence>
<dbReference type="EMBL" id="BKCJ010172801">
    <property type="protein sequence ID" value="GEY36897.1"/>
    <property type="molecule type" value="Genomic_DNA"/>
</dbReference>
<organism evidence="1">
    <name type="scientific">Tanacetum cinerariifolium</name>
    <name type="common">Dalmatian daisy</name>
    <name type="synonym">Chrysanthemum cinerariifolium</name>
    <dbReference type="NCBI Taxonomy" id="118510"/>
    <lineage>
        <taxon>Eukaryota</taxon>
        <taxon>Viridiplantae</taxon>
        <taxon>Streptophyta</taxon>
        <taxon>Embryophyta</taxon>
        <taxon>Tracheophyta</taxon>
        <taxon>Spermatophyta</taxon>
        <taxon>Magnoliopsida</taxon>
        <taxon>eudicotyledons</taxon>
        <taxon>Gunneridae</taxon>
        <taxon>Pentapetalae</taxon>
        <taxon>asterids</taxon>
        <taxon>campanulids</taxon>
        <taxon>Asterales</taxon>
        <taxon>Asteraceae</taxon>
        <taxon>Asteroideae</taxon>
        <taxon>Anthemideae</taxon>
        <taxon>Anthemidinae</taxon>
        <taxon>Tanacetum</taxon>
    </lineage>
</organism>